<name>A0ABV2WVM8_9NOCA</name>
<dbReference type="InterPro" id="IPR024983">
    <property type="entry name" value="CHAT_dom"/>
</dbReference>
<evidence type="ECO:0000313" key="3">
    <source>
        <dbReference type="Proteomes" id="UP001550628"/>
    </source>
</evidence>
<feature type="domain" description="CHAT" evidence="1">
    <location>
        <begin position="864"/>
        <end position="1176"/>
    </location>
</feature>
<sequence length="1177" mass="127027">MTDREREGGTGGSGFFTTAKGLWQQLGALATVARIGPFGPLDAFRSRLNRAKSVAELDDAIRMSRQLVAATPVGHPAYPGARYHLARALVFRFGRTNAAADLDEAILLGRRTLDVVRADLPFRAVLLVAVGSSLHTRFENSGDPTDLDDAVLLLREAVARTVDGDPDLADRTDRLGAVLLGRFERTGQLADLDEAIALGHRTVAATAADDPLLCVRLVHLAAAHADRYARTGMAADLDETIRLGEQTMSAMPATLPDSLRTEIRHVLGQSVGSRFERTGERADADEAIRLVRQAVTGTPTGDPGRADSMNTLRGALLGRFERTGTLSDLDEAVDAGRQAVAATPAGHPDRGRNLFGLGFTLRIHFERTGNPADLDEAIRIGREAVTATLAEDPDYPDRTSSLGRALIDRFDRTGSMTDLDEAIRMARRAVTGTAGDSSTRAGRLTTLGTALRHRYQRTGTRPDLDEAITRLRAAVDSAPTGYRTMNLLLMNLGNALSDRFEQTTETADLDAAIDMFRQAVTATPADHPDLPAMLSNLGLTIRTRFDRTGTPADLVEAIDMLRRAADITPADHPAHAQRLIRLGAALMMRFWRTDTTRDRDEATAAFLDAQRSTVAPPATRMLAARAAADLVAATQPDRAAELIEHAIRLLPEIAPRQLERSDQQYAIGRWGGFAADAAALALRNPAVRENDRADLALRLLEAGRAVLLNRTVQVRADTTELMDRHPDLGGDFVRLREQLNRSGAGRFPGGSADRAPDRHRLAREFEEVLTRVRTQPGFDTFALPPSTGQLVAQAGHGPVVAFSIGRYGSDALLLTADGISCLPLPALSVEAVRDRTRAFREALNTAAHGVTGSERQAAQRQLSATLEWLWDNATGPVLEALGFHRPIGPDRSGPRVWWAPGGLLGQLPIHAAGYHTHPSRSDAATVMDRVISSYTPTVAALEYARRRHSSTIDPDTPGQALVVAMPTTPGIDGRLHYVLDEAHLVATHLPGSTVLTEPDEVNDLRAPASPSAEHTLPTTDTVLHLLPERAIVHFACHGATDPDDPSRSRLLLHDHATTPLTVAALAPIHLDRARLAYLSACDTALSTDTQLVDESIHLASAFQLAGYPHVIGTLWTIDDDIAIRIADDFYTALRTAPDSTVVDIGRAPHALHHAVRAARDTFPATPSLWAAHLHTGA</sequence>
<evidence type="ECO:0000313" key="2">
    <source>
        <dbReference type="EMBL" id="MEU1954918.1"/>
    </source>
</evidence>
<organism evidence="2 3">
    <name type="scientific">Nocardia rhamnosiphila</name>
    <dbReference type="NCBI Taxonomy" id="426716"/>
    <lineage>
        <taxon>Bacteria</taxon>
        <taxon>Bacillati</taxon>
        <taxon>Actinomycetota</taxon>
        <taxon>Actinomycetes</taxon>
        <taxon>Mycobacteriales</taxon>
        <taxon>Nocardiaceae</taxon>
        <taxon>Nocardia</taxon>
    </lineage>
</organism>
<evidence type="ECO:0000259" key="1">
    <source>
        <dbReference type="Pfam" id="PF12770"/>
    </source>
</evidence>
<dbReference type="PANTHER" id="PTHR19959:SF119">
    <property type="entry name" value="FUNGAL LIPASE-LIKE DOMAIN-CONTAINING PROTEIN"/>
    <property type="match status" value="1"/>
</dbReference>
<protein>
    <submittedName>
        <fullName evidence="2">CHAT domain-containing protein</fullName>
    </submittedName>
</protein>
<dbReference type="Proteomes" id="UP001550628">
    <property type="component" value="Unassembled WGS sequence"/>
</dbReference>
<dbReference type="Pfam" id="PF12770">
    <property type="entry name" value="CHAT"/>
    <property type="match status" value="1"/>
</dbReference>
<dbReference type="PANTHER" id="PTHR19959">
    <property type="entry name" value="KINESIN LIGHT CHAIN"/>
    <property type="match status" value="1"/>
</dbReference>
<dbReference type="EMBL" id="JBEYBF010000018">
    <property type="protein sequence ID" value="MEU1954918.1"/>
    <property type="molecule type" value="Genomic_DNA"/>
</dbReference>
<gene>
    <name evidence="2" type="ORF">ABZ510_24005</name>
</gene>
<dbReference type="Gene3D" id="1.25.40.10">
    <property type="entry name" value="Tetratricopeptide repeat domain"/>
    <property type="match status" value="2"/>
</dbReference>
<accession>A0ABV2WVM8</accession>
<reference evidence="2 3" key="1">
    <citation type="submission" date="2024-06" db="EMBL/GenBank/DDBJ databases">
        <title>The Natural Products Discovery Center: Release of the First 8490 Sequenced Strains for Exploring Actinobacteria Biosynthetic Diversity.</title>
        <authorList>
            <person name="Kalkreuter E."/>
            <person name="Kautsar S.A."/>
            <person name="Yang D."/>
            <person name="Bader C.D."/>
            <person name="Teijaro C.N."/>
            <person name="Fluegel L."/>
            <person name="Davis C.M."/>
            <person name="Simpson J.R."/>
            <person name="Lauterbach L."/>
            <person name="Steele A.D."/>
            <person name="Gui C."/>
            <person name="Meng S."/>
            <person name="Li G."/>
            <person name="Viehrig K."/>
            <person name="Ye F."/>
            <person name="Su P."/>
            <person name="Kiefer A.F."/>
            <person name="Nichols A."/>
            <person name="Cepeda A.J."/>
            <person name="Yan W."/>
            <person name="Fan B."/>
            <person name="Jiang Y."/>
            <person name="Adhikari A."/>
            <person name="Zheng C.-J."/>
            <person name="Schuster L."/>
            <person name="Cowan T.M."/>
            <person name="Smanski M.J."/>
            <person name="Chevrette M.G."/>
            <person name="De Carvalho L.P.S."/>
            <person name="Shen B."/>
        </authorList>
    </citation>
    <scope>NUCLEOTIDE SEQUENCE [LARGE SCALE GENOMIC DNA]</scope>
    <source>
        <strain evidence="2 3">NPDC019708</strain>
    </source>
</reference>
<dbReference type="InterPro" id="IPR011990">
    <property type="entry name" value="TPR-like_helical_dom_sf"/>
</dbReference>
<dbReference type="RefSeq" id="WP_356955814.1">
    <property type="nucleotide sequence ID" value="NZ_JBEYBD010000004.1"/>
</dbReference>
<proteinExistence type="predicted"/>
<keyword evidence="3" id="KW-1185">Reference proteome</keyword>
<comment type="caution">
    <text evidence="2">The sequence shown here is derived from an EMBL/GenBank/DDBJ whole genome shotgun (WGS) entry which is preliminary data.</text>
</comment>
<dbReference type="SUPFAM" id="SSF48452">
    <property type="entry name" value="TPR-like"/>
    <property type="match status" value="1"/>
</dbReference>